<accession>A0A6J4KKF7</accession>
<feature type="non-terminal residue" evidence="2">
    <location>
        <position position="1"/>
    </location>
</feature>
<protein>
    <submittedName>
        <fullName evidence="2">Uncharacterized protein</fullName>
    </submittedName>
</protein>
<sequence length="23" mass="2572">SSPSSTAWRRTSPRSRPAFPRPS</sequence>
<reference evidence="2" key="1">
    <citation type="submission" date="2020-02" db="EMBL/GenBank/DDBJ databases">
        <authorList>
            <person name="Meier V. D."/>
        </authorList>
    </citation>
    <scope>NUCLEOTIDE SEQUENCE</scope>
    <source>
        <strain evidence="2">AVDCRST_MAG07</strain>
    </source>
</reference>
<organism evidence="2">
    <name type="scientific">uncultured Frankineae bacterium</name>
    <dbReference type="NCBI Taxonomy" id="437475"/>
    <lineage>
        <taxon>Bacteria</taxon>
        <taxon>Bacillati</taxon>
        <taxon>Actinomycetota</taxon>
        <taxon>Actinomycetes</taxon>
        <taxon>Frankiales</taxon>
        <taxon>environmental samples</taxon>
    </lineage>
</organism>
<feature type="non-terminal residue" evidence="2">
    <location>
        <position position="23"/>
    </location>
</feature>
<proteinExistence type="predicted"/>
<feature type="region of interest" description="Disordered" evidence="1">
    <location>
        <begin position="1"/>
        <end position="23"/>
    </location>
</feature>
<name>A0A6J4KKF7_9ACTN</name>
<evidence type="ECO:0000313" key="2">
    <source>
        <dbReference type="EMBL" id="CAA9307580.1"/>
    </source>
</evidence>
<feature type="compositionally biased region" description="Low complexity" evidence="1">
    <location>
        <begin position="14"/>
        <end position="23"/>
    </location>
</feature>
<dbReference type="AlphaFoldDB" id="A0A6J4KKF7"/>
<gene>
    <name evidence="2" type="ORF">AVDCRST_MAG07-201</name>
</gene>
<dbReference type="EMBL" id="CADCUB010000014">
    <property type="protein sequence ID" value="CAA9307580.1"/>
    <property type="molecule type" value="Genomic_DNA"/>
</dbReference>
<evidence type="ECO:0000256" key="1">
    <source>
        <dbReference type="SAM" id="MobiDB-lite"/>
    </source>
</evidence>